<proteinExistence type="predicted"/>
<dbReference type="RefSeq" id="WP_192732554.1">
    <property type="nucleotide sequence ID" value="NZ_BAAAVL010000004.1"/>
</dbReference>
<evidence type="ECO:0000259" key="1">
    <source>
        <dbReference type="Pfam" id="PF13472"/>
    </source>
</evidence>
<organism evidence="2 3">
    <name type="scientific">Rhizobium viscosum</name>
    <name type="common">Arthrobacter viscosus</name>
    <dbReference type="NCBI Taxonomy" id="1673"/>
    <lineage>
        <taxon>Bacteria</taxon>
        <taxon>Pseudomonadati</taxon>
        <taxon>Pseudomonadota</taxon>
        <taxon>Alphaproteobacteria</taxon>
        <taxon>Hyphomicrobiales</taxon>
        <taxon>Rhizobiaceae</taxon>
        <taxon>Rhizobium/Agrobacterium group</taxon>
        <taxon>Rhizobium</taxon>
    </lineage>
</organism>
<dbReference type="PANTHER" id="PTHR30383:SF5">
    <property type="entry name" value="SGNH HYDROLASE-TYPE ESTERASE DOMAIN-CONTAINING PROTEIN"/>
    <property type="match status" value="1"/>
</dbReference>
<dbReference type="Gene3D" id="3.40.50.1110">
    <property type="entry name" value="SGNH hydrolase"/>
    <property type="match status" value="1"/>
</dbReference>
<dbReference type="InterPro" id="IPR013830">
    <property type="entry name" value="SGNH_hydro"/>
</dbReference>
<dbReference type="InterPro" id="IPR036514">
    <property type="entry name" value="SGNH_hydro_sf"/>
</dbReference>
<dbReference type="InterPro" id="IPR051532">
    <property type="entry name" value="Ester_Hydrolysis_Enzymes"/>
</dbReference>
<reference evidence="2 3" key="1">
    <citation type="submission" date="2020-10" db="EMBL/GenBank/DDBJ databases">
        <title>Sequencing the genomes of 1000 actinobacteria strains.</title>
        <authorList>
            <person name="Klenk H.-P."/>
        </authorList>
    </citation>
    <scope>NUCLEOTIDE SEQUENCE [LARGE SCALE GENOMIC DNA]</scope>
    <source>
        <strain evidence="2 3">DSM 7307</strain>
    </source>
</reference>
<dbReference type="PANTHER" id="PTHR30383">
    <property type="entry name" value="THIOESTERASE 1/PROTEASE 1/LYSOPHOSPHOLIPASE L1"/>
    <property type="match status" value="1"/>
</dbReference>
<dbReference type="EMBL" id="JADBEC010000002">
    <property type="protein sequence ID" value="MBE1509041.1"/>
    <property type="molecule type" value="Genomic_DNA"/>
</dbReference>
<protein>
    <submittedName>
        <fullName evidence="2">Lysophospholipase L1-like esterase</fullName>
    </submittedName>
</protein>
<dbReference type="Pfam" id="PF13472">
    <property type="entry name" value="Lipase_GDSL_2"/>
    <property type="match status" value="1"/>
</dbReference>
<comment type="caution">
    <text evidence="2">The sequence shown here is derived from an EMBL/GenBank/DDBJ whole genome shotgun (WGS) entry which is preliminary data.</text>
</comment>
<sequence>MTFAEHLKSLRFSGIRVFGDSITAGFNASHPDLAWPALFAAKLGALSLRNHAIPGTVLQASALADGKARADNGVSRFAGALLDAPHRDAILILYGYNDARYTAAPDSMNARSFSRDYANMLEKLIEAGHAERLAIGSPPYIPDSGFSVGSAGFTGQTRLGFEVYVRAVQELAQAFRIFYAPIYERMKACGDGSLASPDLTHPNDAGHRVICDAFRHAVIHEKPA</sequence>
<keyword evidence="3" id="KW-1185">Reference proteome</keyword>
<feature type="domain" description="SGNH hydrolase-type esterase" evidence="1">
    <location>
        <begin position="17"/>
        <end position="209"/>
    </location>
</feature>
<evidence type="ECO:0000313" key="2">
    <source>
        <dbReference type="EMBL" id="MBE1509041.1"/>
    </source>
</evidence>
<name>A0ABR9J0M6_RHIVS</name>
<dbReference type="Proteomes" id="UP000620262">
    <property type="component" value="Unassembled WGS sequence"/>
</dbReference>
<gene>
    <name evidence="2" type="ORF">H4W29_006286</name>
</gene>
<dbReference type="SUPFAM" id="SSF52266">
    <property type="entry name" value="SGNH hydrolase"/>
    <property type="match status" value="1"/>
</dbReference>
<dbReference type="CDD" id="cd00229">
    <property type="entry name" value="SGNH_hydrolase"/>
    <property type="match status" value="1"/>
</dbReference>
<accession>A0ABR9J0M6</accession>
<evidence type="ECO:0000313" key="3">
    <source>
        <dbReference type="Proteomes" id="UP000620262"/>
    </source>
</evidence>